<keyword evidence="1" id="KW-0479">Metal-binding</keyword>
<evidence type="ECO:0000256" key="2">
    <source>
        <dbReference type="ARBA" id="ARBA00022801"/>
    </source>
</evidence>
<sequence length="332" mass="35253">MSDQPHTAGNTVNTVLGPVPAEELGIIATHEALLSVYPGAEHAPDVTIDRAEIFDTLKEKILDFKAHGGGTIVDAIGMYHGRDVSLYEALAKATGVHIVASTGMGPERMLGGYFLTPQTNPPTPWPAEKFEKLFTAEVVEGMVRPRVDRRGPAGMVVALADRSGMTPTEEGLFRGAARTAKTTGVPMSIRFGADAVADLDVALDEGLTADRIMVGDLDRVDAFEAGAALEVAKKGAFVGIDHVGLNDNSDYISDDQRVQLILELIEAGYNQQIILSTSAIGVAKGHEPYDLPYAHVITTFLPFAKSKGLTDEAATQILEHNPRVLLAGGSAN</sequence>
<dbReference type="RefSeq" id="WP_043057200.1">
    <property type="nucleotide sequence ID" value="NZ_LXEY01000014.1"/>
</dbReference>
<keyword evidence="2" id="KW-0378">Hydrolase</keyword>
<evidence type="ECO:0000313" key="4">
    <source>
        <dbReference type="EMBL" id="OAV62147.1"/>
    </source>
</evidence>
<dbReference type="PANTHER" id="PTHR10819:SF3">
    <property type="entry name" value="PHOSPHOTRIESTERASE-RELATED PROTEIN"/>
    <property type="match status" value="1"/>
</dbReference>
<dbReference type="Gene3D" id="3.20.20.140">
    <property type="entry name" value="Metal-dependent hydrolases"/>
    <property type="match status" value="1"/>
</dbReference>
<protein>
    <submittedName>
        <fullName evidence="4">Aryldialkylphosphatase</fullName>
    </submittedName>
</protein>
<dbReference type="AlphaFoldDB" id="A0A1B7M151"/>
<dbReference type="InterPro" id="IPR032466">
    <property type="entry name" value="Metal_Hydrolase"/>
</dbReference>
<evidence type="ECO:0000313" key="5">
    <source>
        <dbReference type="Proteomes" id="UP000078292"/>
    </source>
</evidence>
<reference evidence="4 5" key="1">
    <citation type="submission" date="2016-04" db="EMBL/GenBank/DDBJ databases">
        <title>First whole genome shotgun sequence of the bacterium Enteractinococcus sp. strain UASWS1574.</title>
        <authorList>
            <person name="Crovadore J."/>
            <person name="Chablais R."/>
            <person name="Lefort F."/>
        </authorList>
    </citation>
    <scope>NUCLEOTIDE SEQUENCE [LARGE SCALE GENOMIC DNA]</scope>
    <source>
        <strain evidence="4 5">UASWS1574</strain>
    </source>
</reference>
<evidence type="ECO:0000256" key="3">
    <source>
        <dbReference type="PROSITE-ProRule" id="PRU00679"/>
    </source>
</evidence>
<dbReference type="GO" id="GO:0008270">
    <property type="term" value="F:zinc ion binding"/>
    <property type="evidence" value="ECO:0007669"/>
    <property type="project" value="InterPro"/>
</dbReference>
<name>A0A1B7M151_9MICC</name>
<dbReference type="Pfam" id="PF02126">
    <property type="entry name" value="PTE"/>
    <property type="match status" value="1"/>
</dbReference>
<evidence type="ECO:0000256" key="1">
    <source>
        <dbReference type="ARBA" id="ARBA00022723"/>
    </source>
</evidence>
<gene>
    <name evidence="4" type="ORF">A6F49_07600</name>
</gene>
<dbReference type="Proteomes" id="UP000078292">
    <property type="component" value="Unassembled WGS sequence"/>
</dbReference>
<dbReference type="PANTHER" id="PTHR10819">
    <property type="entry name" value="PHOSPHOTRIESTERASE-RELATED"/>
    <property type="match status" value="1"/>
</dbReference>
<comment type="caution">
    <text evidence="4">The sequence shown here is derived from an EMBL/GenBank/DDBJ whole genome shotgun (WGS) entry which is preliminary data.</text>
</comment>
<dbReference type="GO" id="GO:0016787">
    <property type="term" value="F:hydrolase activity"/>
    <property type="evidence" value="ECO:0007669"/>
    <property type="project" value="UniProtKB-KW"/>
</dbReference>
<organism evidence="4 5">
    <name type="scientific">Enteractinococcus helveticum</name>
    <dbReference type="NCBI Taxonomy" id="1837282"/>
    <lineage>
        <taxon>Bacteria</taxon>
        <taxon>Bacillati</taxon>
        <taxon>Actinomycetota</taxon>
        <taxon>Actinomycetes</taxon>
        <taxon>Micrococcales</taxon>
        <taxon>Micrococcaceae</taxon>
    </lineage>
</organism>
<comment type="similarity">
    <text evidence="3">Belongs to the metallo-dependent hydrolases superfamily. Phosphotriesterase family.</text>
</comment>
<dbReference type="SUPFAM" id="SSF51556">
    <property type="entry name" value="Metallo-dependent hydrolases"/>
    <property type="match status" value="1"/>
</dbReference>
<accession>A0A1B7M151</accession>
<proteinExistence type="inferred from homology"/>
<dbReference type="OrthoDB" id="9795018at2"/>
<keyword evidence="5" id="KW-1185">Reference proteome</keyword>
<dbReference type="STRING" id="1837282.A6F49_07600"/>
<comment type="caution">
    <text evidence="3">Lacks conserved residue(s) required for the propagation of feature annotation.</text>
</comment>
<dbReference type="EMBL" id="LXEY01000014">
    <property type="protein sequence ID" value="OAV62147.1"/>
    <property type="molecule type" value="Genomic_DNA"/>
</dbReference>
<dbReference type="InterPro" id="IPR001559">
    <property type="entry name" value="Phosphotriesterase"/>
</dbReference>
<dbReference type="PROSITE" id="PS51347">
    <property type="entry name" value="PHOSPHOTRIESTERASE_2"/>
    <property type="match status" value="1"/>
</dbReference>